<dbReference type="AlphaFoldDB" id="A0A081BUJ6"/>
<organism evidence="2">
    <name type="scientific">Vecturithrix granuli</name>
    <dbReference type="NCBI Taxonomy" id="1499967"/>
    <lineage>
        <taxon>Bacteria</taxon>
        <taxon>Candidatus Moduliflexota</taxon>
        <taxon>Candidatus Vecturitrichia</taxon>
        <taxon>Candidatus Vecturitrichales</taxon>
        <taxon>Candidatus Vecturitrichaceae</taxon>
        <taxon>Candidatus Vecturithrix</taxon>
    </lineage>
</organism>
<dbReference type="Pfam" id="PF13358">
    <property type="entry name" value="DDE_3"/>
    <property type="match status" value="1"/>
</dbReference>
<feature type="domain" description="Tc1-like transposase DDE" evidence="1">
    <location>
        <begin position="9"/>
        <end position="66"/>
    </location>
</feature>
<dbReference type="Gene3D" id="3.30.420.10">
    <property type="entry name" value="Ribonuclease H-like superfamily/Ribonuclease H"/>
    <property type="match status" value="1"/>
</dbReference>
<dbReference type="Proteomes" id="UP000030661">
    <property type="component" value="Unassembled WGS sequence"/>
</dbReference>
<dbReference type="eggNOG" id="COG3335">
    <property type="taxonomic scope" value="Bacteria"/>
</dbReference>
<gene>
    <name evidence="2" type="ORF">U27_02962</name>
</gene>
<name>A0A081BUJ6_VECG1</name>
<reference evidence="2" key="1">
    <citation type="journal article" date="2015" name="PeerJ">
        <title>First genomic representation of candidate bacterial phylum KSB3 points to enhanced environmental sensing as a trigger of wastewater bulking.</title>
        <authorList>
            <person name="Sekiguchi Y."/>
            <person name="Ohashi A."/>
            <person name="Parks D.H."/>
            <person name="Yamauchi T."/>
            <person name="Tyson G.W."/>
            <person name="Hugenholtz P."/>
        </authorList>
    </citation>
    <scope>NUCLEOTIDE SEQUENCE [LARGE SCALE GENOMIC DNA]</scope>
</reference>
<dbReference type="InterPro" id="IPR036397">
    <property type="entry name" value="RNaseH_sf"/>
</dbReference>
<dbReference type="HOGENOM" id="CLU_056788_16_0_0"/>
<evidence type="ECO:0000259" key="1">
    <source>
        <dbReference type="Pfam" id="PF13358"/>
    </source>
</evidence>
<dbReference type="EMBL" id="DF820464">
    <property type="protein sequence ID" value="GAK56001.1"/>
    <property type="molecule type" value="Genomic_DNA"/>
</dbReference>
<dbReference type="STRING" id="1499967.U27_02962"/>
<dbReference type="InterPro" id="IPR038717">
    <property type="entry name" value="Tc1-like_DDE_dom"/>
</dbReference>
<sequence>MAAKYHDLPVVIVLDNARDQHCQGILELANQLGITLLFFPPYSPNRNLIERLWKFLKKKTLSAQYYDGFLRFQDAILTTLRKANEDSTYRQELHSLLTLKFQTFEKSQIYQA</sequence>
<keyword evidence="3" id="KW-1185">Reference proteome</keyword>
<proteinExistence type="predicted"/>
<protein>
    <submittedName>
        <fullName evidence="2">Transposase, IS630 family</fullName>
    </submittedName>
</protein>
<dbReference type="SUPFAM" id="SSF53098">
    <property type="entry name" value="Ribonuclease H-like"/>
    <property type="match status" value="1"/>
</dbReference>
<evidence type="ECO:0000313" key="2">
    <source>
        <dbReference type="EMBL" id="GAK56001.1"/>
    </source>
</evidence>
<dbReference type="GO" id="GO:0003676">
    <property type="term" value="F:nucleic acid binding"/>
    <property type="evidence" value="ECO:0007669"/>
    <property type="project" value="InterPro"/>
</dbReference>
<accession>A0A081BUJ6</accession>
<dbReference type="InterPro" id="IPR012337">
    <property type="entry name" value="RNaseH-like_sf"/>
</dbReference>
<evidence type="ECO:0000313" key="3">
    <source>
        <dbReference type="Proteomes" id="UP000030661"/>
    </source>
</evidence>